<feature type="compositionally biased region" description="Polar residues" evidence="1">
    <location>
        <begin position="111"/>
        <end position="127"/>
    </location>
</feature>
<protein>
    <submittedName>
        <fullName evidence="3">Uncharacterized protein</fullName>
    </submittedName>
</protein>
<proteinExistence type="predicted"/>
<keyword evidence="2" id="KW-0472">Membrane</keyword>
<dbReference type="OrthoDB" id="5309803at2759"/>
<accession>A0A9P6GQR0</accession>
<sequence>MGLLSLLPDEYALFETWLKRLFVRRRLFHPSEPSSNCSAWQFLLGVVMIGPWAFLVVYDLVLYLVRSTTYEIPVVGGRARGKARPRAPSLTERPSGHRRKFSLARRRELESPTSSAFQSNPQYTRWRNIQEETHSNINKPSMTSDSTD</sequence>
<keyword evidence="2" id="KW-0812">Transmembrane</keyword>
<dbReference type="EMBL" id="WJXW01000002">
    <property type="protein sequence ID" value="KAF9740147.1"/>
    <property type="molecule type" value="Genomic_DNA"/>
</dbReference>
<organism evidence="3 4">
    <name type="scientific">Paraphaeosphaeria minitans</name>
    <dbReference type="NCBI Taxonomy" id="565426"/>
    <lineage>
        <taxon>Eukaryota</taxon>
        <taxon>Fungi</taxon>
        <taxon>Dikarya</taxon>
        <taxon>Ascomycota</taxon>
        <taxon>Pezizomycotina</taxon>
        <taxon>Dothideomycetes</taxon>
        <taxon>Pleosporomycetidae</taxon>
        <taxon>Pleosporales</taxon>
        <taxon>Massarineae</taxon>
        <taxon>Didymosphaeriaceae</taxon>
        <taxon>Paraphaeosphaeria</taxon>
    </lineage>
</organism>
<evidence type="ECO:0000256" key="1">
    <source>
        <dbReference type="SAM" id="MobiDB-lite"/>
    </source>
</evidence>
<feature type="compositionally biased region" description="Polar residues" evidence="1">
    <location>
        <begin position="135"/>
        <end position="148"/>
    </location>
</feature>
<dbReference type="AlphaFoldDB" id="A0A9P6GQR0"/>
<name>A0A9P6GQR0_9PLEO</name>
<dbReference type="Proteomes" id="UP000756921">
    <property type="component" value="Unassembled WGS sequence"/>
</dbReference>
<comment type="caution">
    <text evidence="3">The sequence shown here is derived from an EMBL/GenBank/DDBJ whole genome shotgun (WGS) entry which is preliminary data.</text>
</comment>
<keyword evidence="4" id="KW-1185">Reference proteome</keyword>
<reference evidence="3" key="1">
    <citation type="journal article" date="2020" name="Mol. Plant Microbe Interact.">
        <title>Genome Sequence of the Biocontrol Agent Coniothyrium minitans strain Conio (IMI 134523).</title>
        <authorList>
            <person name="Patel D."/>
            <person name="Shittu T.A."/>
            <person name="Baroncelli R."/>
            <person name="Muthumeenakshi S."/>
            <person name="Osborne T.H."/>
            <person name="Janganan T.K."/>
            <person name="Sreenivasaprasad S."/>
        </authorList>
    </citation>
    <scope>NUCLEOTIDE SEQUENCE</scope>
    <source>
        <strain evidence="3">Conio</strain>
    </source>
</reference>
<keyword evidence="2" id="KW-1133">Transmembrane helix</keyword>
<feature type="region of interest" description="Disordered" evidence="1">
    <location>
        <begin position="77"/>
        <end position="148"/>
    </location>
</feature>
<evidence type="ECO:0000313" key="3">
    <source>
        <dbReference type="EMBL" id="KAF9740147.1"/>
    </source>
</evidence>
<gene>
    <name evidence="3" type="ORF">PMIN01_02782</name>
</gene>
<evidence type="ECO:0000256" key="2">
    <source>
        <dbReference type="SAM" id="Phobius"/>
    </source>
</evidence>
<feature type="transmembrane region" description="Helical" evidence="2">
    <location>
        <begin position="39"/>
        <end position="65"/>
    </location>
</feature>
<evidence type="ECO:0000313" key="4">
    <source>
        <dbReference type="Proteomes" id="UP000756921"/>
    </source>
</evidence>